<reference evidence="4 5" key="1">
    <citation type="journal article" date="2019" name="Int. J. Syst. Evol. Microbiol.">
        <title>The Global Catalogue of Microorganisms (GCM) 10K type strain sequencing project: providing services to taxonomists for standard genome sequencing and annotation.</title>
        <authorList>
            <consortium name="The Broad Institute Genomics Platform"/>
            <consortium name="The Broad Institute Genome Sequencing Center for Infectious Disease"/>
            <person name="Wu L."/>
            <person name="Ma J."/>
        </authorList>
    </citation>
    <scope>NUCLEOTIDE SEQUENCE [LARGE SCALE GENOMIC DNA]</scope>
    <source>
        <strain evidence="4 5">JCM 13378</strain>
    </source>
</reference>
<dbReference type="InterPro" id="IPR048936">
    <property type="entry name" value="MvdD-like_ATPgrasp"/>
</dbReference>
<sequence length="336" mass="38325">MQKKILIITNSHDLHADLLDSKLQRKGHQPFRVNLDHFPCDYHIQHTFSHGQVRGKLTHLPSLASLKLEEVAAVWLRKPADYRYFSDDLSAQERAFAKLETDQAMFGWLYCLDCYWISHPLSLRGAMWKTEQLNRAQALGFCIPDSLVTNYPDDVKSFADQLHSPMIFKTLSSPDLGADQVNDSDVHTPGGLATTLVSEEMLSALDAVREVPCHFQRYIDKEYELRVTIIGQHVFAAKIHSQDDERTKVDSRDMSAEILYEATQLPADVEKRCLALVKSYGLNFSALDIVVTRQGEYVFLENNPNGQFLYVEQLIPEFTMLDCLADTLIQEVKCRS</sequence>
<dbReference type="PANTHER" id="PTHR21621">
    <property type="entry name" value="RIBOSOMAL PROTEIN S6 MODIFICATION PROTEIN"/>
    <property type="match status" value="1"/>
</dbReference>
<evidence type="ECO:0000256" key="2">
    <source>
        <dbReference type="PROSITE-ProRule" id="PRU00409"/>
    </source>
</evidence>
<proteinExistence type="predicted"/>
<dbReference type="RefSeq" id="WP_343844978.1">
    <property type="nucleotide sequence ID" value="NZ_BAAAEI010000012.1"/>
</dbReference>
<name>A0ABN0X8J2_9ALTE</name>
<dbReference type="Proteomes" id="UP001501757">
    <property type="component" value="Unassembled WGS sequence"/>
</dbReference>
<gene>
    <name evidence="4" type="ORF">GCM10009092_22620</name>
</gene>
<dbReference type="PROSITE" id="PS50975">
    <property type="entry name" value="ATP_GRASP"/>
    <property type="match status" value="1"/>
</dbReference>
<dbReference type="InterPro" id="IPR011761">
    <property type="entry name" value="ATP-grasp"/>
</dbReference>
<evidence type="ECO:0000256" key="1">
    <source>
        <dbReference type="ARBA" id="ARBA00023211"/>
    </source>
</evidence>
<dbReference type="Gene3D" id="3.30.470.20">
    <property type="entry name" value="ATP-grasp fold, B domain"/>
    <property type="match status" value="1"/>
</dbReference>
<evidence type="ECO:0000313" key="4">
    <source>
        <dbReference type="EMBL" id="GAA0357892.1"/>
    </source>
</evidence>
<protein>
    <recommendedName>
        <fullName evidence="3">ATP-grasp domain-containing protein</fullName>
    </recommendedName>
</protein>
<feature type="domain" description="ATP-grasp" evidence="3">
    <location>
        <begin position="133"/>
        <end position="333"/>
    </location>
</feature>
<keyword evidence="5" id="KW-1185">Reference proteome</keyword>
<dbReference type="Pfam" id="PF21068">
    <property type="entry name" value="ATPgraspMvdD"/>
    <property type="match status" value="1"/>
</dbReference>
<accession>A0ABN0X8J2</accession>
<comment type="caution">
    <text evidence="4">The sequence shown here is derived from an EMBL/GenBank/DDBJ whole genome shotgun (WGS) entry which is preliminary data.</text>
</comment>
<dbReference type="PANTHER" id="PTHR21621:SF0">
    <property type="entry name" value="BETA-CITRYLGLUTAMATE SYNTHASE B-RELATED"/>
    <property type="match status" value="1"/>
</dbReference>
<dbReference type="EMBL" id="BAAAEI010000012">
    <property type="protein sequence ID" value="GAA0357892.1"/>
    <property type="molecule type" value="Genomic_DNA"/>
</dbReference>
<evidence type="ECO:0000313" key="5">
    <source>
        <dbReference type="Proteomes" id="UP001501757"/>
    </source>
</evidence>
<keyword evidence="2" id="KW-0547">Nucleotide-binding</keyword>
<keyword evidence="1" id="KW-0464">Manganese</keyword>
<organism evidence="4 5">
    <name type="scientific">Bowmanella denitrificans</name>
    <dbReference type="NCBI Taxonomy" id="366582"/>
    <lineage>
        <taxon>Bacteria</taxon>
        <taxon>Pseudomonadati</taxon>
        <taxon>Pseudomonadota</taxon>
        <taxon>Gammaproteobacteria</taxon>
        <taxon>Alteromonadales</taxon>
        <taxon>Alteromonadaceae</taxon>
        <taxon>Bowmanella</taxon>
    </lineage>
</organism>
<dbReference type="SUPFAM" id="SSF56059">
    <property type="entry name" value="Glutathione synthetase ATP-binding domain-like"/>
    <property type="match status" value="1"/>
</dbReference>
<keyword evidence="2" id="KW-0067">ATP-binding</keyword>
<evidence type="ECO:0000259" key="3">
    <source>
        <dbReference type="PROSITE" id="PS50975"/>
    </source>
</evidence>